<dbReference type="EMBL" id="JBBHLL010000034">
    <property type="protein sequence ID" value="KAK7826514.1"/>
    <property type="molecule type" value="Genomic_DNA"/>
</dbReference>
<organism evidence="1 2">
    <name type="scientific">Myodes glareolus</name>
    <name type="common">Bank vole</name>
    <name type="synonym">Clethrionomys glareolus</name>
    <dbReference type="NCBI Taxonomy" id="447135"/>
    <lineage>
        <taxon>Eukaryota</taxon>
        <taxon>Metazoa</taxon>
        <taxon>Chordata</taxon>
        <taxon>Craniata</taxon>
        <taxon>Vertebrata</taxon>
        <taxon>Euteleostomi</taxon>
        <taxon>Mammalia</taxon>
        <taxon>Eutheria</taxon>
        <taxon>Euarchontoglires</taxon>
        <taxon>Glires</taxon>
        <taxon>Rodentia</taxon>
        <taxon>Myomorpha</taxon>
        <taxon>Muroidea</taxon>
        <taxon>Cricetidae</taxon>
        <taxon>Arvicolinae</taxon>
        <taxon>Myodes</taxon>
    </lineage>
</organism>
<keyword evidence="2" id="KW-1185">Reference proteome</keyword>
<name>A0AAW0JJR3_MYOGA</name>
<dbReference type="Proteomes" id="UP001488838">
    <property type="component" value="Unassembled WGS sequence"/>
</dbReference>
<gene>
    <name evidence="1" type="ORF">U0070_017095</name>
</gene>
<protein>
    <submittedName>
        <fullName evidence="1">Uncharacterized protein</fullName>
    </submittedName>
</protein>
<evidence type="ECO:0000313" key="2">
    <source>
        <dbReference type="Proteomes" id="UP001488838"/>
    </source>
</evidence>
<evidence type="ECO:0000313" key="1">
    <source>
        <dbReference type="EMBL" id="KAK7826514.1"/>
    </source>
</evidence>
<dbReference type="AlphaFoldDB" id="A0AAW0JJR3"/>
<reference evidence="1 2" key="1">
    <citation type="journal article" date="2023" name="bioRxiv">
        <title>Conserved and derived expression patterns and positive selection on dental genes reveal complex evolutionary context of ever-growing rodent molars.</title>
        <authorList>
            <person name="Calamari Z.T."/>
            <person name="Song A."/>
            <person name="Cohen E."/>
            <person name="Akter M."/>
            <person name="Roy R.D."/>
            <person name="Hallikas O."/>
            <person name="Christensen M.M."/>
            <person name="Li P."/>
            <person name="Marangoni P."/>
            <person name="Jernvall J."/>
            <person name="Klein O.D."/>
        </authorList>
    </citation>
    <scope>NUCLEOTIDE SEQUENCE [LARGE SCALE GENOMIC DNA]</scope>
    <source>
        <strain evidence="1">V071</strain>
    </source>
</reference>
<comment type="caution">
    <text evidence="1">The sequence shown here is derived from an EMBL/GenBank/DDBJ whole genome shotgun (WGS) entry which is preliminary data.</text>
</comment>
<accession>A0AAW0JJR3</accession>
<proteinExistence type="predicted"/>
<sequence>MQARTRARTHTHTHTEINGFLKGERVRETERHDLLRYRKKDWADILRWEMWMKRRYSCTLRKASLIPVAILQKHEKFKWSFGNDAYL</sequence>